<keyword evidence="6 7" id="KW-0472">Membrane</keyword>
<feature type="transmembrane region" description="Helical" evidence="7">
    <location>
        <begin position="12"/>
        <end position="28"/>
    </location>
</feature>
<evidence type="ECO:0000313" key="11">
    <source>
        <dbReference type="Proteomes" id="UP001302477"/>
    </source>
</evidence>
<feature type="region of interest" description="Disordered" evidence="8">
    <location>
        <begin position="163"/>
        <end position="199"/>
    </location>
</feature>
<comment type="subcellular location">
    <subcellularLocation>
        <location evidence="7">Cell inner membrane</location>
        <topology evidence="7">Multi-pass membrane protein</topology>
    </subcellularLocation>
    <subcellularLocation>
        <location evidence="1">Cell membrane</location>
        <topology evidence="1">Multi-pass membrane protein</topology>
    </subcellularLocation>
</comment>
<evidence type="ECO:0000256" key="5">
    <source>
        <dbReference type="ARBA" id="ARBA00022989"/>
    </source>
</evidence>
<dbReference type="PANTHER" id="PTHR33778:SF1">
    <property type="entry name" value="MAGNESIUM TRANSPORTER YHID-RELATED"/>
    <property type="match status" value="1"/>
</dbReference>
<feature type="transmembrane region" description="Helical" evidence="7">
    <location>
        <begin position="90"/>
        <end position="111"/>
    </location>
</feature>
<organism evidence="10 11">
    <name type="scientific">Microbulbifer pacificus</name>
    <dbReference type="NCBI Taxonomy" id="407164"/>
    <lineage>
        <taxon>Bacteria</taxon>
        <taxon>Pseudomonadati</taxon>
        <taxon>Pseudomonadota</taxon>
        <taxon>Gammaproteobacteria</taxon>
        <taxon>Cellvibrionales</taxon>
        <taxon>Microbulbiferaceae</taxon>
        <taxon>Microbulbifer</taxon>
    </lineage>
</organism>
<evidence type="ECO:0000256" key="8">
    <source>
        <dbReference type="SAM" id="MobiDB-lite"/>
    </source>
</evidence>
<evidence type="ECO:0000256" key="6">
    <source>
        <dbReference type="ARBA" id="ARBA00023136"/>
    </source>
</evidence>
<feature type="transmembrane region" description="Helical" evidence="7">
    <location>
        <begin position="67"/>
        <end position="85"/>
    </location>
</feature>
<dbReference type="Proteomes" id="UP001302477">
    <property type="component" value="Chromosome"/>
</dbReference>
<evidence type="ECO:0000256" key="3">
    <source>
        <dbReference type="ARBA" id="ARBA00022475"/>
    </source>
</evidence>
<dbReference type="AlphaFoldDB" id="A0AAU0MUN4"/>
<dbReference type="InterPro" id="IPR003416">
    <property type="entry name" value="MgtC/SapB/SrpB/YhiD_fam"/>
</dbReference>
<evidence type="ECO:0000259" key="9">
    <source>
        <dbReference type="Pfam" id="PF02308"/>
    </source>
</evidence>
<dbReference type="RefSeq" id="WP_318952611.1">
    <property type="nucleotide sequence ID" value="NZ_CP137555.1"/>
</dbReference>
<evidence type="ECO:0000256" key="2">
    <source>
        <dbReference type="ARBA" id="ARBA00009298"/>
    </source>
</evidence>
<dbReference type="KEGG" id="mpaf:R5R33_10295"/>
<dbReference type="Pfam" id="PF02308">
    <property type="entry name" value="MgtC"/>
    <property type="match status" value="1"/>
</dbReference>
<comment type="similarity">
    <text evidence="2 7">Belongs to the MgtC/SapB family.</text>
</comment>
<dbReference type="InterPro" id="IPR049177">
    <property type="entry name" value="MgtC_SapB_SrpB_YhiD_N"/>
</dbReference>
<keyword evidence="11" id="KW-1185">Reference proteome</keyword>
<keyword evidence="5 7" id="KW-1133">Transmembrane helix</keyword>
<dbReference type="PRINTS" id="PR01837">
    <property type="entry name" value="MGTCSAPBPROT"/>
</dbReference>
<name>A0AAU0MUN4_9GAMM</name>
<evidence type="ECO:0000313" key="10">
    <source>
        <dbReference type="EMBL" id="WOX04133.1"/>
    </source>
</evidence>
<protein>
    <recommendedName>
        <fullName evidence="7">Protein MgtC</fullName>
    </recommendedName>
</protein>
<keyword evidence="4 7" id="KW-0812">Transmembrane</keyword>
<reference evidence="10 11" key="1">
    <citation type="submission" date="2023-10" db="EMBL/GenBank/DDBJ databases">
        <title>Description of Microbulbifer bruguierae sp. nov., isolated from the sediments of mangrove plant Bruguiera sexangula and comparative genomic analyses of the genus Microbulbifer.</title>
        <authorList>
            <person name="Long M."/>
        </authorList>
    </citation>
    <scope>NUCLEOTIDE SEQUENCE [LARGE SCALE GENOMIC DNA]</scope>
    <source>
        <strain evidence="10 11">SPO729</strain>
    </source>
</reference>
<accession>A0AAU0MUN4</accession>
<dbReference type="PANTHER" id="PTHR33778">
    <property type="entry name" value="PROTEIN MGTC"/>
    <property type="match status" value="1"/>
</dbReference>
<feature type="transmembrane region" description="Helical" evidence="7">
    <location>
        <begin position="40"/>
        <end position="61"/>
    </location>
</feature>
<keyword evidence="7" id="KW-0997">Cell inner membrane</keyword>
<feature type="transmembrane region" description="Helical" evidence="7">
    <location>
        <begin position="117"/>
        <end position="134"/>
    </location>
</feature>
<gene>
    <name evidence="10" type="ORF">R5R33_10295</name>
</gene>
<proteinExistence type="inferred from homology"/>
<dbReference type="EMBL" id="CP137555">
    <property type="protein sequence ID" value="WOX04133.1"/>
    <property type="molecule type" value="Genomic_DNA"/>
</dbReference>
<evidence type="ECO:0000256" key="7">
    <source>
        <dbReference type="RuleBase" id="RU365041"/>
    </source>
</evidence>
<keyword evidence="3" id="KW-1003">Cell membrane</keyword>
<feature type="domain" description="MgtC/SapB/SrpB/YhiD N-terminal" evidence="9">
    <location>
        <begin position="15"/>
        <end position="136"/>
    </location>
</feature>
<dbReference type="GO" id="GO:0005886">
    <property type="term" value="C:plasma membrane"/>
    <property type="evidence" value="ECO:0007669"/>
    <property type="project" value="UniProtKB-SubCell"/>
</dbReference>
<evidence type="ECO:0000256" key="1">
    <source>
        <dbReference type="ARBA" id="ARBA00004651"/>
    </source>
</evidence>
<sequence>MNNWLSIEPLAWSGILVAMACAGAIGLERQLRGKPVGIRTSILIVLGTYTFTALAVSIGQGADQARVLGQVITGIGFLGAGVMLARDGVVVGVTSAATIWVQASIGTLIGFGKPGTAVVITGLVLFVLLGVDILENYSTRFTRGVHSRYRRWRDRRDLREELQRPNPAVLSDGIAPHSAAAPDEEVPEPAMTGREEKTI</sequence>
<evidence type="ECO:0000256" key="4">
    <source>
        <dbReference type="ARBA" id="ARBA00022692"/>
    </source>
</evidence>